<dbReference type="InterPro" id="IPR036047">
    <property type="entry name" value="F-box-like_dom_sf"/>
</dbReference>
<accession>A0A564YLA5</accession>
<dbReference type="Pfam" id="PF00400">
    <property type="entry name" value="WD40"/>
    <property type="match status" value="1"/>
</dbReference>
<dbReference type="Gene3D" id="2.130.10.10">
    <property type="entry name" value="YVTN repeat-like/Quinoprotein amine dehydrogenase"/>
    <property type="match status" value="1"/>
</dbReference>
<feature type="domain" description="F-box" evidence="3">
    <location>
        <begin position="50"/>
        <end position="96"/>
    </location>
</feature>
<evidence type="ECO:0000313" key="5">
    <source>
        <dbReference type="Proteomes" id="UP000321570"/>
    </source>
</evidence>
<evidence type="ECO:0000256" key="1">
    <source>
        <dbReference type="ARBA" id="ARBA00022574"/>
    </source>
</evidence>
<keyword evidence="5" id="KW-1185">Reference proteome</keyword>
<dbReference type="SMART" id="SM00320">
    <property type="entry name" value="WD40"/>
    <property type="match status" value="4"/>
</dbReference>
<protein>
    <recommendedName>
        <fullName evidence="3">F-box domain-containing protein</fullName>
    </recommendedName>
</protein>
<sequence length="460" mass="53390">MKIIKHLNDVGAYKIVDHNYETHDSQVKSITEKREANAYAVSAVPSDSGKDYISSLPRLIILHIMDYLSVEDLCACSQLNRTWNKFINNYYRWEDICLSLNIPRCYPCEHDCSAPWKTTCDNQSHTWRRAFIREMSIGSMWRKGQVDVRRLCLEKNHENHYSDEPLLAYGEWLIIHSMSNEIVIIDLHQPNQLLAVLRQENMHFNTFIAMPIPNLPALLIVGCYDGLIYIFRLDGTKFPCLHTLNYHTDIVTGFALSASSSNPQTSDGRCLFASSSADCTVRLWNALTGECLSVFREHTDGVFTLTFCDQWIVSVDFLGFIHTRNLDGSLQRKKRRWKIHVDKVRYDGRWLIARGRRRIRIFDTHNPQDVQEIKFNGCTTNMVDFISGEIIYCMAKGVFMYNFKTKKKVRFQKDGSGPKSRVVVIQACNMFVIALTEDSKTYVWDRRSRELICKIYIFPS</sequence>
<dbReference type="AlphaFoldDB" id="A0A564YLA5"/>
<dbReference type="SUPFAM" id="SSF50978">
    <property type="entry name" value="WD40 repeat-like"/>
    <property type="match status" value="1"/>
</dbReference>
<dbReference type="InterPro" id="IPR015943">
    <property type="entry name" value="WD40/YVTN_repeat-like_dom_sf"/>
</dbReference>
<feature type="non-terminal residue" evidence="4">
    <location>
        <position position="460"/>
    </location>
</feature>
<dbReference type="Gene3D" id="1.20.1280.50">
    <property type="match status" value="1"/>
</dbReference>
<proteinExistence type="predicted"/>
<name>A0A564YLA5_HYMDI</name>
<dbReference type="Proteomes" id="UP000321570">
    <property type="component" value="Unassembled WGS sequence"/>
</dbReference>
<dbReference type="PANTHER" id="PTHR44436:SF1">
    <property type="entry name" value="F-BOX_WD REPEAT-CONTAINING PROTEIN 2"/>
    <property type="match status" value="1"/>
</dbReference>
<reference evidence="4 5" key="1">
    <citation type="submission" date="2019-07" db="EMBL/GenBank/DDBJ databases">
        <authorList>
            <person name="Jastrzebski P J."/>
            <person name="Paukszto L."/>
            <person name="Jastrzebski P J."/>
        </authorList>
    </citation>
    <scope>NUCLEOTIDE SEQUENCE [LARGE SCALE GENOMIC DNA]</scope>
    <source>
        <strain evidence="4 5">WMS-il1</strain>
    </source>
</reference>
<dbReference type="InterPro" id="IPR001810">
    <property type="entry name" value="F-box_dom"/>
</dbReference>
<evidence type="ECO:0000259" key="3">
    <source>
        <dbReference type="PROSITE" id="PS50181"/>
    </source>
</evidence>
<dbReference type="PANTHER" id="PTHR44436">
    <property type="entry name" value="F-BOX/WD REPEAT-CONTAINING PROTEIN 2"/>
    <property type="match status" value="1"/>
</dbReference>
<dbReference type="Pfam" id="PF12937">
    <property type="entry name" value="F-box-like"/>
    <property type="match status" value="1"/>
</dbReference>
<evidence type="ECO:0000313" key="4">
    <source>
        <dbReference type="EMBL" id="VUZ47498.1"/>
    </source>
</evidence>
<dbReference type="InterPro" id="IPR036322">
    <property type="entry name" value="WD40_repeat_dom_sf"/>
</dbReference>
<gene>
    <name evidence="4" type="ORF">WMSIL1_LOCUS7064</name>
</gene>
<dbReference type="InterPro" id="IPR001680">
    <property type="entry name" value="WD40_rpt"/>
</dbReference>
<dbReference type="InterPro" id="IPR042627">
    <property type="entry name" value="FBXW2"/>
</dbReference>
<dbReference type="SMART" id="SM00256">
    <property type="entry name" value="FBOX"/>
    <property type="match status" value="1"/>
</dbReference>
<organism evidence="4 5">
    <name type="scientific">Hymenolepis diminuta</name>
    <name type="common">Rat tapeworm</name>
    <dbReference type="NCBI Taxonomy" id="6216"/>
    <lineage>
        <taxon>Eukaryota</taxon>
        <taxon>Metazoa</taxon>
        <taxon>Spiralia</taxon>
        <taxon>Lophotrochozoa</taxon>
        <taxon>Platyhelminthes</taxon>
        <taxon>Cestoda</taxon>
        <taxon>Eucestoda</taxon>
        <taxon>Cyclophyllidea</taxon>
        <taxon>Hymenolepididae</taxon>
        <taxon>Hymenolepis</taxon>
    </lineage>
</organism>
<keyword evidence="1" id="KW-0853">WD repeat</keyword>
<dbReference type="EMBL" id="CABIJS010000244">
    <property type="protein sequence ID" value="VUZ47498.1"/>
    <property type="molecule type" value="Genomic_DNA"/>
</dbReference>
<keyword evidence="2" id="KW-0677">Repeat</keyword>
<evidence type="ECO:0000256" key="2">
    <source>
        <dbReference type="ARBA" id="ARBA00022737"/>
    </source>
</evidence>
<dbReference type="SUPFAM" id="SSF81383">
    <property type="entry name" value="F-box domain"/>
    <property type="match status" value="1"/>
</dbReference>
<dbReference type="PROSITE" id="PS50181">
    <property type="entry name" value="FBOX"/>
    <property type="match status" value="1"/>
</dbReference>